<dbReference type="PANTHER" id="PTHR30308:SF2">
    <property type="entry name" value="SSRA-BINDING PROTEIN"/>
    <property type="match status" value="1"/>
</dbReference>
<evidence type="ECO:0000313" key="5">
    <source>
        <dbReference type="Proteomes" id="UP001196338"/>
    </source>
</evidence>
<keyword evidence="1" id="KW-0963">Cytoplasm</keyword>
<dbReference type="PANTHER" id="PTHR30308">
    <property type="entry name" value="TMRNA-BINDING COMPONENT OF TRANS-TRANSLATION TAGGING COMPLEX"/>
    <property type="match status" value="1"/>
</dbReference>
<evidence type="ECO:0000256" key="1">
    <source>
        <dbReference type="ARBA" id="ARBA00022490"/>
    </source>
</evidence>
<name>A0AAW4KUU3_VIBCL</name>
<reference evidence="4" key="1">
    <citation type="submission" date="2021-05" db="EMBL/GenBank/DDBJ databases">
        <authorList>
            <person name="Stine C."/>
        </authorList>
    </citation>
    <scope>NUCLEOTIDE SEQUENCE</scope>
    <source>
        <strain evidence="4">TDS0091212</strain>
    </source>
</reference>
<evidence type="ECO:0000313" key="4">
    <source>
        <dbReference type="EMBL" id="MBS7676205.1"/>
    </source>
</evidence>
<dbReference type="GO" id="GO:0005829">
    <property type="term" value="C:cytosol"/>
    <property type="evidence" value="ECO:0007669"/>
    <property type="project" value="TreeGrafter"/>
</dbReference>
<dbReference type="GO" id="GO:0003723">
    <property type="term" value="F:RNA binding"/>
    <property type="evidence" value="ECO:0007669"/>
    <property type="project" value="UniProtKB-KW"/>
</dbReference>
<evidence type="ECO:0000256" key="2">
    <source>
        <dbReference type="ARBA" id="ARBA00022884"/>
    </source>
</evidence>
<dbReference type="SUPFAM" id="SSF74982">
    <property type="entry name" value="Small protein B (SmpB)"/>
    <property type="match status" value="1"/>
</dbReference>
<dbReference type="EMBL" id="JAHBND010001110">
    <property type="protein sequence ID" value="MBS7676205.1"/>
    <property type="molecule type" value="Genomic_DNA"/>
</dbReference>
<sequence length="49" mass="5974">LSWYWSKHLVKCEIALGKGKKEYDKRDTERERDSNRELHRAVRNKGKEE</sequence>
<dbReference type="InterPro" id="IPR000037">
    <property type="entry name" value="SsrA-bd_prot"/>
</dbReference>
<comment type="caution">
    <text evidence="4">The sequence shown here is derived from an EMBL/GenBank/DDBJ whole genome shotgun (WGS) entry which is preliminary data.</text>
</comment>
<proteinExistence type="predicted"/>
<dbReference type="Pfam" id="PF01668">
    <property type="entry name" value="SmpB"/>
    <property type="match status" value="1"/>
</dbReference>
<dbReference type="InterPro" id="IPR023620">
    <property type="entry name" value="SmpB"/>
</dbReference>
<protein>
    <submittedName>
        <fullName evidence="4">SsrA-binding protein</fullName>
    </submittedName>
</protein>
<keyword evidence="2" id="KW-0694">RNA-binding</keyword>
<accession>A0AAW4KUU3</accession>
<dbReference type="AlphaFoldDB" id="A0AAW4KUU3"/>
<dbReference type="GO" id="GO:0070930">
    <property type="term" value="P:trans-translation-dependent protein tagging"/>
    <property type="evidence" value="ECO:0007669"/>
    <property type="project" value="TreeGrafter"/>
</dbReference>
<organism evidence="4 5">
    <name type="scientific">Vibrio cholerae</name>
    <dbReference type="NCBI Taxonomy" id="666"/>
    <lineage>
        <taxon>Bacteria</taxon>
        <taxon>Pseudomonadati</taxon>
        <taxon>Pseudomonadota</taxon>
        <taxon>Gammaproteobacteria</taxon>
        <taxon>Vibrionales</taxon>
        <taxon>Vibrionaceae</taxon>
        <taxon>Vibrio</taxon>
    </lineage>
</organism>
<gene>
    <name evidence="4" type="ORF">KIN13_22705</name>
</gene>
<feature type="non-terminal residue" evidence="4">
    <location>
        <position position="1"/>
    </location>
</feature>
<reference evidence="4" key="2">
    <citation type="submission" date="2023-08" db="EMBL/GenBank/DDBJ databases">
        <title>Vibrio cholerae Outbreaks in Tanzania Exemplify Founder Flush: Simultaneous Increases in Population Size and Genetic Diversity.</title>
        <authorList>
            <person name="Debes A.K."/>
            <person name="Mohammed A."/>
            <person name="Maseke I."/>
            <person name="Almeida M."/>
            <person name="Li S."/>
            <person name="Matimba H."/>
            <person name="Joachim A."/>
            <person name="Mizinduko M."/>
            <person name="Nyanga S."/>
            <person name="Kelly M."/>
            <person name="Kachwamba Y."/>
            <person name="Schaffer A.M."/>
            <person name="Nyanga A.S."/>
            <person name="Mghamba J."/>
            <person name="Mosha F.S."/>
            <person name="Sack D.A."/>
            <person name="Stine O.C."/>
        </authorList>
    </citation>
    <scope>NUCLEOTIDE SEQUENCE</scope>
    <source>
        <strain evidence="4">TDS0091212</strain>
    </source>
</reference>
<dbReference type="Proteomes" id="UP001196338">
    <property type="component" value="Unassembled WGS sequence"/>
</dbReference>
<evidence type="ECO:0000256" key="3">
    <source>
        <dbReference type="SAM" id="MobiDB-lite"/>
    </source>
</evidence>
<feature type="region of interest" description="Disordered" evidence="3">
    <location>
        <begin position="23"/>
        <end position="49"/>
    </location>
</feature>